<keyword evidence="1" id="KW-0001">2Fe-2S</keyword>
<dbReference type="InterPro" id="IPR036010">
    <property type="entry name" value="2Fe-2S_ferredoxin-like_sf"/>
</dbReference>
<dbReference type="PANTHER" id="PTHR45331">
    <property type="entry name" value="OXIDOREDUCTASE, IRON-SULPHUR BINDING SUBUNIT-RELATED-RELATED"/>
    <property type="match status" value="1"/>
</dbReference>
<keyword evidence="4" id="KW-0408">Iron</keyword>
<dbReference type="Proteomes" id="UP000076574">
    <property type="component" value="Unassembled WGS sequence"/>
</dbReference>
<gene>
    <name evidence="8" type="ORF">A4A58_19590</name>
</gene>
<evidence type="ECO:0000256" key="1">
    <source>
        <dbReference type="ARBA" id="ARBA00022714"/>
    </source>
</evidence>
<dbReference type="InterPro" id="IPR001041">
    <property type="entry name" value="2Fe-2S_ferredoxin-type"/>
</dbReference>
<evidence type="ECO:0000256" key="2">
    <source>
        <dbReference type="ARBA" id="ARBA00022723"/>
    </source>
</evidence>
<evidence type="ECO:0000256" key="5">
    <source>
        <dbReference type="ARBA" id="ARBA00023014"/>
    </source>
</evidence>
<dbReference type="InterPro" id="IPR012675">
    <property type="entry name" value="Beta-grasp_dom_sf"/>
</dbReference>
<reference evidence="8 9" key="1">
    <citation type="submission" date="2016-03" db="EMBL/GenBank/DDBJ databases">
        <title>Microsymbionts genomes from the relict species Vavilovia formosa (Stev.) Fed.</title>
        <authorList>
            <person name="Kopat V."/>
            <person name="Chirak E."/>
            <person name="Kimeklis A."/>
            <person name="Andronov E."/>
        </authorList>
    </citation>
    <scope>NUCLEOTIDE SEQUENCE [LARGE SCALE GENOMIC DNA]</scope>
    <source>
        <strain evidence="8 9">Vaf07</strain>
    </source>
</reference>
<evidence type="ECO:0000256" key="6">
    <source>
        <dbReference type="SAM" id="MobiDB-lite"/>
    </source>
</evidence>
<evidence type="ECO:0000259" key="7">
    <source>
        <dbReference type="PROSITE" id="PS51085"/>
    </source>
</evidence>
<evidence type="ECO:0000313" key="9">
    <source>
        <dbReference type="Proteomes" id="UP000076574"/>
    </source>
</evidence>
<feature type="domain" description="2Fe-2S ferredoxin-type" evidence="7">
    <location>
        <begin position="48"/>
        <end position="124"/>
    </location>
</feature>
<dbReference type="AlphaFoldDB" id="A0A163X584"/>
<dbReference type="CDD" id="cd00207">
    <property type="entry name" value="fer2"/>
    <property type="match status" value="1"/>
</dbReference>
<accession>A0A163X584</accession>
<dbReference type="Pfam" id="PF00111">
    <property type="entry name" value="Fer2"/>
    <property type="match status" value="1"/>
</dbReference>
<keyword evidence="3" id="KW-0560">Oxidoreductase</keyword>
<dbReference type="PROSITE" id="PS51085">
    <property type="entry name" value="2FE2S_FER_2"/>
    <property type="match status" value="1"/>
</dbReference>
<sequence>MDRPAHLNISSRDLLIVAGASVAASATSRPAEAQQSFPSPATPAPVAANVTMRVNGSAQTLELDTRTSLLEALREHMHLIGTKKGCDHGQCGACTVIVDGQRINSCLTLAVMHEGSVLPHYEKMDHDEFGSPSNATAARSWSARACKRSS</sequence>
<protein>
    <recommendedName>
        <fullName evidence="7">2Fe-2S ferredoxin-type domain-containing protein</fullName>
    </recommendedName>
</protein>
<dbReference type="RefSeq" id="WP_081422141.1">
    <property type="nucleotide sequence ID" value="NZ_LVYV01000056.1"/>
</dbReference>
<dbReference type="GO" id="GO:0016903">
    <property type="term" value="F:oxidoreductase activity, acting on the aldehyde or oxo group of donors"/>
    <property type="evidence" value="ECO:0007669"/>
    <property type="project" value="TreeGrafter"/>
</dbReference>
<comment type="caution">
    <text evidence="8">The sequence shown here is derived from an EMBL/GenBank/DDBJ whole genome shotgun (WGS) entry which is preliminary data.</text>
</comment>
<evidence type="ECO:0000256" key="3">
    <source>
        <dbReference type="ARBA" id="ARBA00023002"/>
    </source>
</evidence>
<dbReference type="OrthoDB" id="9806714at2"/>
<dbReference type="PANTHER" id="PTHR45331:SF1">
    <property type="entry name" value="ALDEHYDE OXIDOREDUCTASE IRON-SULFUR-BINDING SUBUNIT PAOA"/>
    <property type="match status" value="1"/>
</dbReference>
<proteinExistence type="predicted"/>
<keyword evidence="5" id="KW-0411">Iron-sulfur</keyword>
<dbReference type="GO" id="GO:0046872">
    <property type="term" value="F:metal ion binding"/>
    <property type="evidence" value="ECO:0007669"/>
    <property type="project" value="UniProtKB-KW"/>
</dbReference>
<dbReference type="GO" id="GO:0051537">
    <property type="term" value="F:2 iron, 2 sulfur cluster binding"/>
    <property type="evidence" value="ECO:0007669"/>
    <property type="project" value="UniProtKB-KW"/>
</dbReference>
<dbReference type="STRING" id="943830.A4A58_19590"/>
<dbReference type="SUPFAM" id="SSF54292">
    <property type="entry name" value="2Fe-2S ferredoxin-like"/>
    <property type="match status" value="1"/>
</dbReference>
<dbReference type="FunFam" id="3.10.20.30:FF:000020">
    <property type="entry name" value="Xanthine dehydrogenase iron-sulfur subunit"/>
    <property type="match status" value="1"/>
</dbReference>
<dbReference type="EMBL" id="LVYV01000056">
    <property type="protein sequence ID" value="KZD20430.1"/>
    <property type="molecule type" value="Genomic_DNA"/>
</dbReference>
<organism evidence="8 9">
    <name type="scientific">Tardiphaga robiniae</name>
    <dbReference type="NCBI Taxonomy" id="943830"/>
    <lineage>
        <taxon>Bacteria</taxon>
        <taxon>Pseudomonadati</taxon>
        <taxon>Pseudomonadota</taxon>
        <taxon>Alphaproteobacteria</taxon>
        <taxon>Hyphomicrobiales</taxon>
        <taxon>Nitrobacteraceae</taxon>
        <taxon>Tardiphaga</taxon>
    </lineage>
</organism>
<dbReference type="Gene3D" id="3.10.20.30">
    <property type="match status" value="1"/>
</dbReference>
<keyword evidence="2" id="KW-0479">Metal-binding</keyword>
<feature type="region of interest" description="Disordered" evidence="6">
    <location>
        <begin position="128"/>
        <end position="150"/>
    </location>
</feature>
<evidence type="ECO:0000256" key="4">
    <source>
        <dbReference type="ARBA" id="ARBA00023004"/>
    </source>
</evidence>
<keyword evidence="9" id="KW-1185">Reference proteome</keyword>
<evidence type="ECO:0000313" key="8">
    <source>
        <dbReference type="EMBL" id="KZD20430.1"/>
    </source>
</evidence>
<dbReference type="InterPro" id="IPR052914">
    <property type="entry name" value="Aldehyde_Oxdr_Iron-Sulfur"/>
</dbReference>
<dbReference type="PROSITE" id="PS00197">
    <property type="entry name" value="2FE2S_FER_1"/>
    <property type="match status" value="1"/>
</dbReference>
<name>A0A163X584_9BRAD</name>
<dbReference type="InterPro" id="IPR006058">
    <property type="entry name" value="2Fe2S_fd_BS"/>
</dbReference>
<dbReference type="GO" id="GO:0042597">
    <property type="term" value="C:periplasmic space"/>
    <property type="evidence" value="ECO:0007669"/>
    <property type="project" value="TreeGrafter"/>
</dbReference>